<dbReference type="PANTHER" id="PTHR17490">
    <property type="entry name" value="SUA5"/>
    <property type="match status" value="1"/>
</dbReference>
<evidence type="ECO:0000256" key="5">
    <source>
        <dbReference type="ARBA" id="ARBA00022490"/>
    </source>
</evidence>
<evidence type="ECO:0000259" key="14">
    <source>
        <dbReference type="PROSITE" id="PS51163"/>
    </source>
</evidence>
<dbReference type="InterPro" id="IPR017945">
    <property type="entry name" value="DHBP_synth_RibB-like_a/b_dom"/>
</dbReference>
<dbReference type="Pfam" id="PF03481">
    <property type="entry name" value="Sua5_C"/>
    <property type="match status" value="1"/>
</dbReference>
<reference evidence="15" key="2">
    <citation type="journal article" date="2023" name="ISME Commun">
        <title>Characterization of a bloom-associated alphaproteobacterial lineage, 'Candidatus Phycosocius': insights into freshwater algal-bacterial interactions.</title>
        <authorList>
            <person name="Tanabe Y."/>
            <person name="Yamaguchi H."/>
            <person name="Yoshida M."/>
            <person name="Kai A."/>
            <person name="Okazaki Y."/>
        </authorList>
    </citation>
    <scope>NUCLEOTIDE SEQUENCE</scope>
    <source>
        <strain evidence="15">BOTRYCO-1</strain>
    </source>
</reference>
<dbReference type="RefSeq" id="WP_284361043.1">
    <property type="nucleotide sequence ID" value="NZ_BPFZ01000014.1"/>
</dbReference>
<dbReference type="EMBL" id="BPFZ01000014">
    <property type="protein sequence ID" value="GIU67848.1"/>
    <property type="molecule type" value="Genomic_DNA"/>
</dbReference>
<dbReference type="Gene3D" id="3.90.870.10">
    <property type="entry name" value="DHBP synthase"/>
    <property type="match status" value="1"/>
</dbReference>
<dbReference type="InterPro" id="IPR005145">
    <property type="entry name" value="Sua5_C"/>
</dbReference>
<keyword evidence="9 13" id="KW-0547">Nucleotide-binding</keyword>
<protein>
    <recommendedName>
        <fullName evidence="4 13">Threonylcarbamoyl-AMP synthase</fullName>
        <shortName evidence="13">TC-AMP synthase</shortName>
        <ecNumber evidence="3 13">2.7.7.87</ecNumber>
    </recommendedName>
    <alternativeName>
        <fullName evidence="11 13">L-threonylcarbamoyladenylate synthase</fullName>
    </alternativeName>
</protein>
<comment type="catalytic activity">
    <reaction evidence="12 13">
        <text>L-threonine + hydrogencarbonate + ATP = L-threonylcarbamoyladenylate + diphosphate + H2O</text>
        <dbReference type="Rhea" id="RHEA:36407"/>
        <dbReference type="ChEBI" id="CHEBI:15377"/>
        <dbReference type="ChEBI" id="CHEBI:17544"/>
        <dbReference type="ChEBI" id="CHEBI:30616"/>
        <dbReference type="ChEBI" id="CHEBI:33019"/>
        <dbReference type="ChEBI" id="CHEBI:57926"/>
        <dbReference type="ChEBI" id="CHEBI:73682"/>
        <dbReference type="EC" id="2.7.7.87"/>
    </reaction>
</comment>
<accession>A0ABQ4PYT5</accession>
<dbReference type="NCBIfam" id="TIGR00057">
    <property type="entry name" value="L-threonylcarbamoyladenylate synthase"/>
    <property type="match status" value="1"/>
</dbReference>
<dbReference type="EC" id="2.7.7.87" evidence="3 13"/>
<evidence type="ECO:0000256" key="7">
    <source>
        <dbReference type="ARBA" id="ARBA00022694"/>
    </source>
</evidence>
<keyword evidence="5 13" id="KW-0963">Cytoplasm</keyword>
<dbReference type="SUPFAM" id="SSF55821">
    <property type="entry name" value="YrdC/RibB"/>
    <property type="match status" value="1"/>
</dbReference>
<keyword evidence="10 13" id="KW-0067">ATP-binding</keyword>
<dbReference type="PROSITE" id="PS51163">
    <property type="entry name" value="YRDC"/>
    <property type="match status" value="1"/>
</dbReference>
<dbReference type="InterPro" id="IPR006070">
    <property type="entry name" value="Sua5-like_dom"/>
</dbReference>
<evidence type="ECO:0000256" key="10">
    <source>
        <dbReference type="ARBA" id="ARBA00022840"/>
    </source>
</evidence>
<proteinExistence type="inferred from homology"/>
<evidence type="ECO:0000256" key="1">
    <source>
        <dbReference type="ARBA" id="ARBA00004496"/>
    </source>
</evidence>
<keyword evidence="6 13" id="KW-0808">Transferase</keyword>
<evidence type="ECO:0000256" key="13">
    <source>
        <dbReference type="PIRNR" id="PIRNR004930"/>
    </source>
</evidence>
<organism evidence="15 16">
    <name type="scientific">Candidatus Phycosocius spiralis</name>
    <dbReference type="NCBI Taxonomy" id="2815099"/>
    <lineage>
        <taxon>Bacteria</taxon>
        <taxon>Pseudomonadati</taxon>
        <taxon>Pseudomonadota</taxon>
        <taxon>Alphaproteobacteria</taxon>
        <taxon>Caulobacterales</taxon>
        <taxon>Caulobacterales incertae sedis</taxon>
        <taxon>Candidatus Phycosocius</taxon>
    </lineage>
</organism>
<feature type="domain" description="YrdC-like" evidence="14">
    <location>
        <begin position="1"/>
        <end position="185"/>
    </location>
</feature>
<evidence type="ECO:0000256" key="9">
    <source>
        <dbReference type="ARBA" id="ARBA00022741"/>
    </source>
</evidence>
<comment type="function">
    <text evidence="13">Required for the formation of a threonylcarbamoyl group on adenosine at position 37 (t(6)A37) in tRNAs that read codons beginning with adenine.</text>
</comment>
<keyword evidence="8 13" id="KW-0548">Nucleotidyltransferase</keyword>
<dbReference type="Proteomes" id="UP001161064">
    <property type="component" value="Unassembled WGS sequence"/>
</dbReference>
<evidence type="ECO:0000256" key="8">
    <source>
        <dbReference type="ARBA" id="ARBA00022695"/>
    </source>
</evidence>
<gene>
    <name evidence="15" type="ORF">PsB1_2002</name>
</gene>
<dbReference type="InterPro" id="IPR050156">
    <property type="entry name" value="TC-AMP_synthase_SUA5"/>
</dbReference>
<evidence type="ECO:0000256" key="6">
    <source>
        <dbReference type="ARBA" id="ARBA00022679"/>
    </source>
</evidence>
<dbReference type="Gene3D" id="3.40.50.11030">
    <property type="entry name" value="Threonylcarbamoyl-AMP synthase, C-terminal domain"/>
    <property type="match status" value="1"/>
</dbReference>
<dbReference type="PANTHER" id="PTHR17490:SF16">
    <property type="entry name" value="THREONYLCARBAMOYL-AMP SYNTHASE"/>
    <property type="match status" value="1"/>
</dbReference>
<keyword evidence="7 13" id="KW-0819">tRNA processing</keyword>
<keyword evidence="16" id="KW-1185">Reference proteome</keyword>
<dbReference type="PIRSF" id="PIRSF004930">
    <property type="entry name" value="Tln_factor_SUA5"/>
    <property type="match status" value="1"/>
</dbReference>
<evidence type="ECO:0000256" key="12">
    <source>
        <dbReference type="ARBA" id="ARBA00048366"/>
    </source>
</evidence>
<evidence type="ECO:0000256" key="3">
    <source>
        <dbReference type="ARBA" id="ARBA00012584"/>
    </source>
</evidence>
<evidence type="ECO:0000313" key="15">
    <source>
        <dbReference type="EMBL" id="GIU67848.1"/>
    </source>
</evidence>
<comment type="caution">
    <text evidence="15">The sequence shown here is derived from an EMBL/GenBank/DDBJ whole genome shotgun (WGS) entry which is preliminary data.</text>
</comment>
<reference evidence="15" key="1">
    <citation type="submission" date="2021-05" db="EMBL/GenBank/DDBJ databases">
        <authorList>
            <person name="Tanabe Y."/>
        </authorList>
    </citation>
    <scope>NUCLEOTIDE SEQUENCE</scope>
    <source>
        <strain evidence="15">BOTRYCO-1</strain>
    </source>
</reference>
<evidence type="ECO:0000256" key="11">
    <source>
        <dbReference type="ARBA" id="ARBA00029774"/>
    </source>
</evidence>
<sequence>MTRACAALEAGQLVGMPTETVYGLAGDATNSLAIAAIYAAKGRPRFNPLISHVSNLDAAKHLGYFAPLAEKLALAFWPGPLSLVVPRLPRSSVCDLACAGLDTIALRVPAHPLAQALLTQFGKPIGAPSANQSGRPSPTLARHVREEMGDAIAMVLDGGPCSVGLESAVIAVDGERATLLRLGGIARADLEAVAGPLLNPKDEAFAAPASPGMLLRHYAPNARLRLSADTARDGEILIGFGPNFPAGSFNLSPTGNITEAAANLFAILRLADAQNPTAIAVAPIPNWGLGEAIIERLTRASAQDSS</sequence>
<evidence type="ECO:0000256" key="4">
    <source>
        <dbReference type="ARBA" id="ARBA00015492"/>
    </source>
</evidence>
<comment type="subcellular location">
    <subcellularLocation>
        <location evidence="1 13">Cytoplasm</location>
    </subcellularLocation>
</comment>
<evidence type="ECO:0000313" key="16">
    <source>
        <dbReference type="Proteomes" id="UP001161064"/>
    </source>
</evidence>
<evidence type="ECO:0000256" key="2">
    <source>
        <dbReference type="ARBA" id="ARBA00007663"/>
    </source>
</evidence>
<comment type="similarity">
    <text evidence="2 13">Belongs to the SUA5 family.</text>
</comment>
<dbReference type="InterPro" id="IPR010923">
    <property type="entry name" value="T(6)A37_SUA5"/>
</dbReference>
<dbReference type="Pfam" id="PF01300">
    <property type="entry name" value="Sua5_yciO_yrdC"/>
    <property type="match status" value="1"/>
</dbReference>
<dbReference type="InterPro" id="IPR038385">
    <property type="entry name" value="Sua5/YwlC_C"/>
</dbReference>
<name>A0ABQ4PYT5_9PROT</name>